<dbReference type="HOGENOM" id="CLU_006354_2_4_5"/>
<dbReference type="PANTHER" id="PTHR32282:SF27">
    <property type="entry name" value="PENICILLIN-BINDING PROTEIN 1A"/>
    <property type="match status" value="1"/>
</dbReference>
<dbReference type="GO" id="GO:0006508">
    <property type="term" value="P:proteolysis"/>
    <property type="evidence" value="ECO:0007669"/>
    <property type="project" value="UniProtKB-KW"/>
</dbReference>
<dbReference type="Proteomes" id="UP000015347">
    <property type="component" value="Unassembled WGS sequence"/>
</dbReference>
<accession>S9SD26</accession>
<organism evidence="22 23">
    <name type="scientific">Salipiger mucosus DSM 16094</name>
    <dbReference type="NCBI Taxonomy" id="1123237"/>
    <lineage>
        <taxon>Bacteria</taxon>
        <taxon>Pseudomonadati</taxon>
        <taxon>Pseudomonadota</taxon>
        <taxon>Alphaproteobacteria</taxon>
        <taxon>Rhodobacterales</taxon>
        <taxon>Roseobacteraceae</taxon>
        <taxon>Salipiger</taxon>
    </lineage>
</organism>
<dbReference type="FunFam" id="1.10.3810.10:FF:000003">
    <property type="entry name" value="Penicillin-binding protein 1a"/>
    <property type="match status" value="1"/>
</dbReference>
<evidence type="ECO:0000256" key="18">
    <source>
        <dbReference type="ARBA" id="ARBA00049902"/>
    </source>
</evidence>
<evidence type="ECO:0000256" key="7">
    <source>
        <dbReference type="ARBA" id="ARBA00022676"/>
    </source>
</evidence>
<dbReference type="InterPro" id="IPR036950">
    <property type="entry name" value="PBP_transglycosylase"/>
</dbReference>
<keyword evidence="8 22" id="KW-0808">Transferase</keyword>
<evidence type="ECO:0000256" key="6">
    <source>
        <dbReference type="ARBA" id="ARBA00022670"/>
    </source>
</evidence>
<evidence type="ECO:0000256" key="4">
    <source>
        <dbReference type="ARBA" id="ARBA00007739"/>
    </source>
</evidence>
<evidence type="ECO:0000256" key="9">
    <source>
        <dbReference type="ARBA" id="ARBA00022692"/>
    </source>
</evidence>
<keyword evidence="15" id="KW-0511">Multifunctional enzyme</keyword>
<evidence type="ECO:0000259" key="21">
    <source>
        <dbReference type="Pfam" id="PF00912"/>
    </source>
</evidence>
<dbReference type="GO" id="GO:0009252">
    <property type="term" value="P:peptidoglycan biosynthetic process"/>
    <property type="evidence" value="ECO:0007669"/>
    <property type="project" value="UniProtKB-UniPathway"/>
</dbReference>
<evidence type="ECO:0000313" key="23">
    <source>
        <dbReference type="Proteomes" id="UP000015347"/>
    </source>
</evidence>
<keyword evidence="23" id="KW-1185">Reference proteome</keyword>
<dbReference type="GO" id="GO:0008955">
    <property type="term" value="F:peptidoglycan glycosyltransferase activity"/>
    <property type="evidence" value="ECO:0007669"/>
    <property type="project" value="UniProtKB-EC"/>
</dbReference>
<evidence type="ECO:0000256" key="1">
    <source>
        <dbReference type="ARBA" id="ARBA00004370"/>
    </source>
</evidence>
<keyword evidence="5" id="KW-0121">Carboxypeptidase</keyword>
<keyword evidence="12" id="KW-0573">Peptidoglycan synthesis</keyword>
<sequence>MRYAVYILSSVLVTALVAAFLAAATGLAYIREQAEKVPDLEPLLDYRPAVHSSVYDASGQEVFAFGTERREPTGIDDIPKVVIDAFIAAEDQNFWEHPGFDVRAIMRAALGNAVSGEVQSGASTITQQLVKNVVLTNEQSIERKAVEALAAAELENLLPKEALLERYLNEIYLGRGAYGVAVAAETYFDKALEDLSAGEAAFLAGLPKAPSRFGRSSSAAKERQAYVLGRMKSEGYLTEDDYAAALEAPLVLDGERETFLKQSHYLQAALPEIKSLMGSDMSLTEGGLEIHLAQDPEIQEIAERALQDGLMAYDRRQGEWRGHVTLDHEPALDHWRVGLLIRKDGEYSVSFGLESAPLSKASVDWADRSDSSLSPGSAVVVEIEDGVAELRQEPDVQGAVVAMDPRTGRVLGLSGAFREGDAFFNRATMARRQPGSALKPFIYAKALQSGWAPNSPILDGGLALDPGAGQAVWRPRDHGYSDSGYVTLRTGLVKSRNTVTLRLFDALGAETVAETLETLGVYDAPPAHGSLALGAEEAALLDVVSGYAALASDGRPVTPTFLNEVRGIEAPEADTGVPSASNMDSDPFDVPVFDPITLTQVRSMLRGVVERGTAWRAFETADYELQGKTGTSNGSKDTWFIGFTRNLLVGAYVGFDDPSPLGRYEAGGRTAAPIVRGVFDNVAEPYRGNDYPFPAGAELRKIDRDSGVPGAGDFPEILRQQSHFT</sequence>
<keyword evidence="13" id="KW-1133">Transmembrane helix</keyword>
<dbReference type="InterPro" id="IPR023346">
    <property type="entry name" value="Lysozyme-like_dom_sf"/>
</dbReference>
<evidence type="ECO:0000256" key="17">
    <source>
        <dbReference type="ARBA" id="ARBA00044770"/>
    </source>
</evidence>
<dbReference type="EC" id="2.4.99.28" evidence="17"/>
<dbReference type="GO" id="GO:0008360">
    <property type="term" value="P:regulation of cell shape"/>
    <property type="evidence" value="ECO:0007669"/>
    <property type="project" value="UniProtKB-KW"/>
</dbReference>
<dbReference type="eggNOG" id="COG5009">
    <property type="taxonomic scope" value="Bacteria"/>
</dbReference>
<evidence type="ECO:0000259" key="20">
    <source>
        <dbReference type="Pfam" id="PF00905"/>
    </source>
</evidence>
<keyword evidence="7 22" id="KW-0328">Glycosyltransferase</keyword>
<evidence type="ECO:0000256" key="12">
    <source>
        <dbReference type="ARBA" id="ARBA00022984"/>
    </source>
</evidence>
<evidence type="ECO:0000256" key="10">
    <source>
        <dbReference type="ARBA" id="ARBA00022801"/>
    </source>
</evidence>
<dbReference type="GO" id="GO:0004180">
    <property type="term" value="F:carboxypeptidase activity"/>
    <property type="evidence" value="ECO:0007669"/>
    <property type="project" value="UniProtKB-KW"/>
</dbReference>
<evidence type="ECO:0000256" key="16">
    <source>
        <dbReference type="ARBA" id="ARBA00023316"/>
    </source>
</evidence>
<keyword evidence="14" id="KW-0472">Membrane</keyword>
<dbReference type="STRING" id="1123237.Salmuc_01889"/>
<keyword evidence="16" id="KW-0961">Cell wall biogenesis/degradation</keyword>
<keyword evidence="11" id="KW-0133">Cell shape</keyword>
<dbReference type="GO" id="GO:0071555">
    <property type="term" value="P:cell wall organization"/>
    <property type="evidence" value="ECO:0007669"/>
    <property type="project" value="UniProtKB-KW"/>
</dbReference>
<comment type="pathway">
    <text evidence="19">Glycan biosynthesis.</text>
</comment>
<dbReference type="SUPFAM" id="SSF53955">
    <property type="entry name" value="Lysozyme-like"/>
    <property type="match status" value="1"/>
</dbReference>
<gene>
    <name evidence="22" type="ORF">Salmuc_01889</name>
</gene>
<dbReference type="AlphaFoldDB" id="S9SD26"/>
<evidence type="ECO:0000256" key="15">
    <source>
        <dbReference type="ARBA" id="ARBA00023268"/>
    </source>
</evidence>
<comment type="subcellular location">
    <subcellularLocation>
        <location evidence="1">Membrane</location>
    </subcellularLocation>
</comment>
<dbReference type="InterPro" id="IPR050396">
    <property type="entry name" value="Glycosyltr_51/Transpeptidase"/>
</dbReference>
<dbReference type="InterPro" id="IPR012338">
    <property type="entry name" value="Beta-lactam/transpept-like"/>
</dbReference>
<dbReference type="GO" id="GO:0030288">
    <property type="term" value="C:outer membrane-bounded periplasmic space"/>
    <property type="evidence" value="ECO:0007669"/>
    <property type="project" value="TreeGrafter"/>
</dbReference>
<dbReference type="EMBL" id="APVH01000013">
    <property type="protein sequence ID" value="EPX84114.1"/>
    <property type="molecule type" value="Genomic_DNA"/>
</dbReference>
<dbReference type="InterPro" id="IPR001264">
    <property type="entry name" value="Glyco_trans_51"/>
</dbReference>
<dbReference type="Gene3D" id="3.40.710.10">
    <property type="entry name" value="DD-peptidase/beta-lactamase superfamily"/>
    <property type="match status" value="2"/>
</dbReference>
<evidence type="ECO:0000256" key="19">
    <source>
        <dbReference type="ARBA" id="ARBA00060592"/>
    </source>
</evidence>
<comment type="similarity">
    <text evidence="4">In the N-terminal section; belongs to the glycosyltransferase 51 family.</text>
</comment>
<keyword evidence="6" id="KW-0645">Protease</keyword>
<reference evidence="23" key="1">
    <citation type="journal article" date="2014" name="Stand. Genomic Sci.">
        <title>Genome sequence of the exopolysaccharide-producing Salipiger mucosus type strain (DSM 16094(T)), a moderately halophilic member of the Roseobacter clade.</title>
        <authorList>
            <person name="Riedel T."/>
            <person name="Spring S."/>
            <person name="Fiebig A."/>
            <person name="Petersen J."/>
            <person name="Kyrpides N.C."/>
            <person name="Goker M."/>
            <person name="Klenk H.P."/>
        </authorList>
    </citation>
    <scope>NUCLEOTIDE SEQUENCE [LARGE SCALE GENOMIC DNA]</scope>
    <source>
        <strain evidence="23">DSM 16094</strain>
    </source>
</reference>
<evidence type="ECO:0000256" key="13">
    <source>
        <dbReference type="ARBA" id="ARBA00022989"/>
    </source>
</evidence>
<dbReference type="PANTHER" id="PTHR32282">
    <property type="entry name" value="BINDING PROTEIN TRANSPEPTIDASE, PUTATIVE-RELATED"/>
    <property type="match status" value="1"/>
</dbReference>
<dbReference type="SUPFAM" id="SSF56601">
    <property type="entry name" value="beta-lactamase/transpeptidase-like"/>
    <property type="match status" value="1"/>
</dbReference>
<feature type="domain" description="Glycosyl transferase family 51" evidence="21">
    <location>
        <begin position="62"/>
        <end position="232"/>
    </location>
</feature>
<dbReference type="Pfam" id="PF00912">
    <property type="entry name" value="Transgly"/>
    <property type="match status" value="1"/>
</dbReference>
<dbReference type="UniPathway" id="UPA00219"/>
<comment type="catalytic activity">
    <reaction evidence="18">
        <text>[GlcNAc-(1-&gt;4)-Mur2Ac(oyl-L-Ala-gamma-D-Glu-L-Lys-D-Ala-D-Ala)](n)-di-trans,octa-cis-undecaprenyl diphosphate + beta-D-GlcNAc-(1-&gt;4)-Mur2Ac(oyl-L-Ala-gamma-D-Glu-L-Lys-D-Ala-D-Ala)-di-trans,octa-cis-undecaprenyl diphosphate = [GlcNAc-(1-&gt;4)-Mur2Ac(oyl-L-Ala-gamma-D-Glu-L-Lys-D-Ala-D-Ala)](n+1)-di-trans,octa-cis-undecaprenyl diphosphate + di-trans,octa-cis-undecaprenyl diphosphate + H(+)</text>
        <dbReference type="Rhea" id="RHEA:23708"/>
        <dbReference type="Rhea" id="RHEA-COMP:9602"/>
        <dbReference type="Rhea" id="RHEA-COMP:9603"/>
        <dbReference type="ChEBI" id="CHEBI:15378"/>
        <dbReference type="ChEBI" id="CHEBI:58405"/>
        <dbReference type="ChEBI" id="CHEBI:60033"/>
        <dbReference type="ChEBI" id="CHEBI:78435"/>
        <dbReference type="EC" id="2.4.99.28"/>
    </reaction>
</comment>
<dbReference type="Gene3D" id="1.10.3810.10">
    <property type="entry name" value="Biosynthetic peptidoglycan transglycosylase-like"/>
    <property type="match status" value="1"/>
</dbReference>
<evidence type="ECO:0000256" key="5">
    <source>
        <dbReference type="ARBA" id="ARBA00022645"/>
    </source>
</evidence>
<comment type="caution">
    <text evidence="22">The sequence shown here is derived from an EMBL/GenBank/DDBJ whole genome shotgun (WGS) entry which is preliminary data.</text>
</comment>
<dbReference type="GO" id="GO:0008658">
    <property type="term" value="F:penicillin binding"/>
    <property type="evidence" value="ECO:0007669"/>
    <property type="project" value="InterPro"/>
</dbReference>
<dbReference type="OrthoDB" id="9766909at2"/>
<evidence type="ECO:0000256" key="2">
    <source>
        <dbReference type="ARBA" id="ARBA00004752"/>
    </source>
</evidence>
<keyword evidence="10" id="KW-0378">Hydrolase</keyword>
<dbReference type="InterPro" id="IPR001460">
    <property type="entry name" value="PCN-bd_Tpept"/>
</dbReference>
<evidence type="ECO:0000256" key="3">
    <source>
        <dbReference type="ARBA" id="ARBA00007090"/>
    </source>
</evidence>
<evidence type="ECO:0000256" key="8">
    <source>
        <dbReference type="ARBA" id="ARBA00022679"/>
    </source>
</evidence>
<name>S9SD26_9RHOB</name>
<feature type="domain" description="Penicillin-binding protein transpeptidase" evidence="20">
    <location>
        <begin position="398"/>
        <end position="678"/>
    </location>
</feature>
<evidence type="ECO:0000256" key="14">
    <source>
        <dbReference type="ARBA" id="ARBA00023136"/>
    </source>
</evidence>
<protein>
    <recommendedName>
        <fullName evidence="17">peptidoglycan glycosyltransferase</fullName>
        <ecNumber evidence="17">2.4.99.28</ecNumber>
    </recommendedName>
</protein>
<dbReference type="RefSeq" id="WP_020038308.1">
    <property type="nucleotide sequence ID" value="NZ_KE557274.1"/>
</dbReference>
<dbReference type="GO" id="GO:0016020">
    <property type="term" value="C:membrane"/>
    <property type="evidence" value="ECO:0007669"/>
    <property type="project" value="UniProtKB-SubCell"/>
</dbReference>
<dbReference type="Pfam" id="PF00905">
    <property type="entry name" value="Transpeptidase"/>
    <property type="match status" value="1"/>
</dbReference>
<keyword evidence="9" id="KW-0812">Transmembrane</keyword>
<comment type="similarity">
    <text evidence="3">In the C-terminal section; belongs to the transpeptidase family.</text>
</comment>
<comment type="pathway">
    <text evidence="2">Cell wall biogenesis; peptidoglycan biosynthesis.</text>
</comment>
<proteinExistence type="inferred from homology"/>
<evidence type="ECO:0000256" key="11">
    <source>
        <dbReference type="ARBA" id="ARBA00022960"/>
    </source>
</evidence>
<evidence type="ECO:0000313" key="22">
    <source>
        <dbReference type="EMBL" id="EPX84114.1"/>
    </source>
</evidence>